<proteinExistence type="predicted"/>
<feature type="domain" description="Aminoglycoside phosphotransferase" evidence="1">
    <location>
        <begin position="28"/>
        <end position="252"/>
    </location>
</feature>
<comment type="caution">
    <text evidence="2">The sequence shown here is derived from an EMBL/GenBank/DDBJ whole genome shotgun (WGS) entry which is preliminary data.</text>
</comment>
<evidence type="ECO:0000313" key="2">
    <source>
        <dbReference type="EMBL" id="MFB3168370.1"/>
    </source>
</evidence>
<dbReference type="InterPro" id="IPR011009">
    <property type="entry name" value="Kinase-like_dom_sf"/>
</dbReference>
<evidence type="ECO:0000259" key="1">
    <source>
        <dbReference type="Pfam" id="PF01636"/>
    </source>
</evidence>
<sequence>MSKEQINWDKVYHFLRGKMANLPEGTLEVQEFSEGFSNLTFLLKIGDWEAVLRRPPYGRIPSKAHDMEREYRILEKINPVFPLAPQPLVYCEDISVMDKHFYVMEKKEGVVIDNVLPSLYEKSAETGRRISETVVSTLVHLHSIDIEKENLKDIGRPIGFLARQVHGWIKRYNAAKTHELTGVDEIEKWLVDSIPTSPKATIVHNDFKLNNLMLDRVNPSKVIGVFDWELATVGDPLTDLASAVSYWADERDGYTGLTSITSNPGFITRREFIEQYALQSGRDVTAINYYLTYAFYKISAILQQLYHRWVSGDVNDNRFSKLDVGIKNLIEMAHRAKNNKLL</sequence>
<dbReference type="PANTHER" id="PTHR47829">
    <property type="entry name" value="HYDROLASE, PUTATIVE (AFU_ORTHOLOGUE AFUA_1G12880)-RELATED"/>
    <property type="match status" value="1"/>
</dbReference>
<dbReference type="CDD" id="cd05154">
    <property type="entry name" value="ACAD10_11_N-like"/>
    <property type="match status" value="1"/>
</dbReference>
<dbReference type="Proteomes" id="UP001241748">
    <property type="component" value="Unassembled WGS sequence"/>
</dbReference>
<evidence type="ECO:0000313" key="3">
    <source>
        <dbReference type="Proteomes" id="UP001241748"/>
    </source>
</evidence>
<dbReference type="RefSeq" id="WP_306073061.1">
    <property type="nucleotide sequence ID" value="NZ_JAROBZ020000001.1"/>
</dbReference>
<dbReference type="PROSITE" id="PS00108">
    <property type="entry name" value="PROTEIN_KINASE_ST"/>
    <property type="match status" value="1"/>
</dbReference>
<keyword evidence="3" id="KW-1185">Reference proteome</keyword>
<reference evidence="2 3" key="1">
    <citation type="submission" date="2024-05" db="EMBL/GenBank/DDBJ databases">
        <authorList>
            <person name="Venkateswaran K."/>
        </authorList>
    </citation>
    <scope>NUCLEOTIDE SEQUENCE [LARGE SCALE GENOMIC DNA]</scope>
    <source>
        <strain evidence="2 3">179-C4-2-HS</strain>
    </source>
</reference>
<dbReference type="InterPro" id="IPR002575">
    <property type="entry name" value="Aminoglycoside_PTrfase"/>
</dbReference>
<protein>
    <submittedName>
        <fullName evidence="2">Phosphotransferase family protein</fullName>
    </submittedName>
</protein>
<gene>
    <name evidence="2" type="ORF">P5G62_014725</name>
</gene>
<name>A0ABV4YX17_9BACI</name>
<organism evidence="2 3">
    <name type="scientific">Neobacillus driksii</name>
    <dbReference type="NCBI Taxonomy" id="3035913"/>
    <lineage>
        <taxon>Bacteria</taxon>
        <taxon>Bacillati</taxon>
        <taxon>Bacillota</taxon>
        <taxon>Bacilli</taxon>
        <taxon>Bacillales</taxon>
        <taxon>Bacillaceae</taxon>
        <taxon>Neobacillus</taxon>
    </lineage>
</organism>
<dbReference type="InterPro" id="IPR041726">
    <property type="entry name" value="ACAD10_11_N"/>
</dbReference>
<dbReference type="InterPro" id="IPR008271">
    <property type="entry name" value="Ser/Thr_kinase_AS"/>
</dbReference>
<dbReference type="SUPFAM" id="SSF56112">
    <property type="entry name" value="Protein kinase-like (PK-like)"/>
    <property type="match status" value="1"/>
</dbReference>
<dbReference type="EMBL" id="JAROBZ020000001">
    <property type="protein sequence ID" value="MFB3168370.1"/>
    <property type="molecule type" value="Genomic_DNA"/>
</dbReference>
<dbReference type="Gene3D" id="3.30.200.20">
    <property type="entry name" value="Phosphorylase Kinase, domain 1"/>
    <property type="match status" value="1"/>
</dbReference>
<dbReference type="PANTHER" id="PTHR47829:SF1">
    <property type="entry name" value="HAD FAMILY PHOSPHATASE"/>
    <property type="match status" value="1"/>
</dbReference>
<dbReference type="InterPro" id="IPR052898">
    <property type="entry name" value="ACAD10-like"/>
</dbReference>
<dbReference type="Pfam" id="PF01636">
    <property type="entry name" value="APH"/>
    <property type="match status" value="1"/>
</dbReference>
<accession>A0ABV4YX17</accession>
<dbReference type="Gene3D" id="3.90.1200.10">
    <property type="match status" value="1"/>
</dbReference>